<comment type="cofactor">
    <cofactor evidence="1 11">
        <name>Mn(2+)</name>
        <dbReference type="ChEBI" id="CHEBI:29035"/>
    </cofactor>
</comment>
<evidence type="ECO:0000256" key="5">
    <source>
        <dbReference type="ARBA" id="ARBA00022723"/>
    </source>
</evidence>
<evidence type="ECO:0000259" key="12">
    <source>
        <dbReference type="PROSITE" id="PS51959"/>
    </source>
</evidence>
<feature type="domain" description="EndoU" evidence="12">
    <location>
        <begin position="35"/>
        <end position="307"/>
    </location>
</feature>
<dbReference type="AlphaFoldDB" id="A0A8T2K5L8"/>
<organism evidence="13 14">
    <name type="scientific">Hymenochirus boettgeri</name>
    <name type="common">Congo dwarf clawed frog</name>
    <dbReference type="NCBI Taxonomy" id="247094"/>
    <lineage>
        <taxon>Eukaryota</taxon>
        <taxon>Metazoa</taxon>
        <taxon>Chordata</taxon>
        <taxon>Craniata</taxon>
        <taxon>Vertebrata</taxon>
        <taxon>Euteleostomi</taxon>
        <taxon>Amphibia</taxon>
        <taxon>Batrachia</taxon>
        <taxon>Anura</taxon>
        <taxon>Pipoidea</taxon>
        <taxon>Pipidae</taxon>
        <taxon>Pipinae</taxon>
        <taxon>Hymenochirus</taxon>
    </lineage>
</organism>
<gene>
    <name evidence="13" type="ORF">GDO86_004373</name>
</gene>
<dbReference type="InterPro" id="IPR039787">
    <property type="entry name" value="ENDOU"/>
</dbReference>
<evidence type="ECO:0000256" key="1">
    <source>
        <dbReference type="ARBA" id="ARBA00001936"/>
    </source>
</evidence>
<keyword evidence="7 11" id="KW-0378">Hydrolase</keyword>
<dbReference type="CDD" id="cd21159">
    <property type="entry name" value="XendoU"/>
    <property type="match status" value="1"/>
</dbReference>
<evidence type="ECO:0000256" key="3">
    <source>
        <dbReference type="ARBA" id="ARBA00011245"/>
    </source>
</evidence>
<dbReference type="EC" id="4.6.1.-" evidence="11"/>
<reference evidence="13" key="1">
    <citation type="thesis" date="2020" institute="ProQuest LLC" country="789 East Eisenhower Parkway, Ann Arbor, MI, USA">
        <title>Comparative Genomics and Chromosome Evolution.</title>
        <authorList>
            <person name="Mudd A.B."/>
        </authorList>
    </citation>
    <scope>NUCLEOTIDE SEQUENCE</scope>
    <source>
        <strain evidence="13">Female2</strain>
        <tissue evidence="13">Blood</tissue>
    </source>
</reference>
<evidence type="ECO:0000313" key="14">
    <source>
        <dbReference type="Proteomes" id="UP000812440"/>
    </source>
</evidence>
<evidence type="ECO:0000256" key="10">
    <source>
        <dbReference type="ARBA" id="ARBA00023239"/>
    </source>
</evidence>
<evidence type="ECO:0000256" key="11">
    <source>
        <dbReference type="RuleBase" id="RU367085"/>
    </source>
</evidence>
<keyword evidence="11" id="KW-0732">Signal</keyword>
<dbReference type="GO" id="GO:0004521">
    <property type="term" value="F:RNA endonuclease activity"/>
    <property type="evidence" value="ECO:0007669"/>
    <property type="project" value="UniProtKB-UniRule"/>
</dbReference>
<keyword evidence="10" id="KW-0456">Lyase</keyword>
<dbReference type="PANTHER" id="PTHR12439">
    <property type="entry name" value="PLACENTAL PROTEIN 11-RELATED"/>
    <property type="match status" value="1"/>
</dbReference>
<dbReference type="OrthoDB" id="430326at2759"/>
<keyword evidence="5 11" id="KW-0479">Metal-binding</keyword>
<dbReference type="PROSITE" id="PS51959">
    <property type="entry name" value="ENDOU"/>
    <property type="match status" value="1"/>
</dbReference>
<comment type="similarity">
    <text evidence="2 11">Belongs to the ENDOU family.</text>
</comment>
<dbReference type="SUPFAM" id="SSF142877">
    <property type="entry name" value="EndoU-like"/>
    <property type="match status" value="1"/>
</dbReference>
<dbReference type="EMBL" id="JAACNH010000002">
    <property type="protein sequence ID" value="KAG8452559.1"/>
    <property type="molecule type" value="Genomic_DNA"/>
</dbReference>
<dbReference type="GO" id="GO:0016787">
    <property type="term" value="F:hydrolase activity"/>
    <property type="evidence" value="ECO:0007669"/>
    <property type="project" value="UniProtKB-KW"/>
</dbReference>
<dbReference type="GO" id="GO:0003723">
    <property type="term" value="F:RNA binding"/>
    <property type="evidence" value="ECO:0007669"/>
    <property type="project" value="UniProtKB-UniRule"/>
</dbReference>
<evidence type="ECO:0000256" key="2">
    <source>
        <dbReference type="ARBA" id="ARBA00010168"/>
    </source>
</evidence>
<feature type="signal peptide" evidence="11">
    <location>
        <begin position="1"/>
        <end position="17"/>
    </location>
</feature>
<keyword evidence="6 11" id="KW-0255">Endonuclease</keyword>
<dbReference type="InterPro" id="IPR018998">
    <property type="entry name" value="EndoU_C"/>
</dbReference>
<keyword evidence="9 11" id="KW-0464">Manganese</keyword>
<dbReference type="PANTHER" id="PTHR12439:SF43">
    <property type="entry name" value="URIDYLATE-SPECIFIC ENDORIBONUCLEASE D"/>
    <property type="match status" value="1"/>
</dbReference>
<keyword evidence="14" id="KW-1185">Reference proteome</keyword>
<evidence type="ECO:0000256" key="4">
    <source>
        <dbReference type="ARBA" id="ARBA00022722"/>
    </source>
</evidence>
<dbReference type="GO" id="GO:0016829">
    <property type="term" value="F:lyase activity"/>
    <property type="evidence" value="ECO:0007669"/>
    <property type="project" value="UniProtKB-KW"/>
</dbReference>
<comment type="subunit">
    <text evidence="3 11">Monomer.</text>
</comment>
<sequence length="307" mass="34587">MKATLIFFCLFPCLIYGTVLPGPREKLPVSVYSVTDAEIQALSEELYAADVNKADSKDITLNLQYKASSSQTSSGTDFANQKLFTYVNEDKLFSRPTFARLVSVLDNYVQKTGTAESVPLTEVQEQNAFIDEIFKTSIMTKLSNFLISKGYYASVESFKSDLKEMWFGLYTRSKGPLDSSGFEHVFHGEIHKGKISGFHNWVQLYLMEKSGQVNYLSYSADGPWIGYPDIFAFQLKWSTYLKTLGSFIVGSSPEFDMAMYTLCYVTRPDKLCNIKIGGKTSKIQTYTWANSTYGNGKRYVASSYPNI</sequence>
<keyword evidence="8 11" id="KW-0694">RNA-binding</keyword>
<evidence type="ECO:0000256" key="8">
    <source>
        <dbReference type="ARBA" id="ARBA00022884"/>
    </source>
</evidence>
<evidence type="ECO:0000313" key="13">
    <source>
        <dbReference type="EMBL" id="KAG8452559.1"/>
    </source>
</evidence>
<proteinExistence type="inferred from homology"/>
<evidence type="ECO:0000256" key="7">
    <source>
        <dbReference type="ARBA" id="ARBA00022801"/>
    </source>
</evidence>
<dbReference type="Proteomes" id="UP000812440">
    <property type="component" value="Chromosome 2"/>
</dbReference>
<comment type="caution">
    <text evidence="13">The sequence shown here is derived from an EMBL/GenBank/DDBJ whole genome shotgun (WGS) entry which is preliminary data.</text>
</comment>
<dbReference type="GO" id="GO:0046872">
    <property type="term" value="F:metal ion binding"/>
    <property type="evidence" value="ECO:0007669"/>
    <property type="project" value="UniProtKB-UniRule"/>
</dbReference>
<dbReference type="InterPro" id="IPR037227">
    <property type="entry name" value="EndoU-like"/>
</dbReference>
<keyword evidence="4 11" id="KW-0540">Nuclease</keyword>
<evidence type="ECO:0000256" key="9">
    <source>
        <dbReference type="ARBA" id="ARBA00023211"/>
    </source>
</evidence>
<evidence type="ECO:0000256" key="6">
    <source>
        <dbReference type="ARBA" id="ARBA00022759"/>
    </source>
</evidence>
<name>A0A8T2K5L8_9PIPI</name>
<dbReference type="Pfam" id="PF09412">
    <property type="entry name" value="XendoU"/>
    <property type="match status" value="1"/>
</dbReference>
<feature type="chain" id="PRO_5035965522" description="Protein endoU" evidence="11">
    <location>
        <begin position="18"/>
        <end position="307"/>
    </location>
</feature>
<accession>A0A8T2K5L8</accession>
<protein>
    <recommendedName>
        <fullName evidence="11">Protein endoU</fullName>
        <ecNumber evidence="11">4.6.1.-</ecNumber>
    </recommendedName>
</protein>